<dbReference type="RefSeq" id="WP_147869950.1">
    <property type="nucleotide sequence ID" value="NZ_CP036264.1"/>
</dbReference>
<evidence type="ECO:0000313" key="3">
    <source>
        <dbReference type="EMBL" id="QEG00769.1"/>
    </source>
</evidence>
<organism evidence="3 4">
    <name type="scientific">Stieleria maiorica</name>
    <dbReference type="NCBI Taxonomy" id="2795974"/>
    <lineage>
        <taxon>Bacteria</taxon>
        <taxon>Pseudomonadati</taxon>
        <taxon>Planctomycetota</taxon>
        <taxon>Planctomycetia</taxon>
        <taxon>Pirellulales</taxon>
        <taxon>Pirellulaceae</taxon>
        <taxon>Stieleria</taxon>
    </lineage>
</organism>
<dbReference type="PANTHER" id="PTHR10566:SF113">
    <property type="entry name" value="PROTEIN ACTIVITY OF BC1 COMPLEX KINASE 7, CHLOROPLASTIC"/>
    <property type="match status" value="1"/>
</dbReference>
<feature type="domain" description="ABC1 atypical kinase-like" evidence="2">
    <location>
        <begin position="104"/>
        <end position="346"/>
    </location>
</feature>
<dbReference type="AlphaFoldDB" id="A0A5B9MI11"/>
<dbReference type="PANTHER" id="PTHR10566">
    <property type="entry name" value="CHAPERONE-ACTIVITY OF BC1 COMPLEX CABC1 -RELATED"/>
    <property type="match status" value="1"/>
</dbReference>
<dbReference type="Pfam" id="PF03109">
    <property type="entry name" value="ABC1"/>
    <property type="match status" value="1"/>
</dbReference>
<proteinExistence type="inferred from homology"/>
<dbReference type="InterPro" id="IPR004147">
    <property type="entry name" value="ABC1_dom"/>
</dbReference>
<keyword evidence="3" id="KW-0808">Transferase</keyword>
<evidence type="ECO:0000259" key="2">
    <source>
        <dbReference type="Pfam" id="PF03109"/>
    </source>
</evidence>
<dbReference type="GO" id="GO:0016740">
    <property type="term" value="F:transferase activity"/>
    <property type="evidence" value="ECO:0007669"/>
    <property type="project" value="UniProtKB-KW"/>
</dbReference>
<name>A0A5B9MI11_9BACT</name>
<dbReference type="KEGG" id="smam:Mal15_48410"/>
<dbReference type="SUPFAM" id="SSF56112">
    <property type="entry name" value="Protein kinase-like (PK-like)"/>
    <property type="match status" value="1"/>
</dbReference>
<evidence type="ECO:0000256" key="1">
    <source>
        <dbReference type="ARBA" id="ARBA00009670"/>
    </source>
</evidence>
<protein>
    <recommendedName>
        <fullName evidence="2">ABC1 atypical kinase-like domain-containing protein</fullName>
    </recommendedName>
</protein>
<keyword evidence="4" id="KW-1185">Reference proteome</keyword>
<dbReference type="InterPro" id="IPR011009">
    <property type="entry name" value="Kinase-like_dom_sf"/>
</dbReference>
<dbReference type="EMBL" id="CP036264">
    <property type="protein sequence ID" value="QEG00769.1"/>
    <property type="molecule type" value="Genomic_DNA"/>
</dbReference>
<gene>
    <name evidence="3" type="primary">ubiB_2</name>
    <name evidence="3" type="ORF">Mal15_48410</name>
</gene>
<comment type="similarity">
    <text evidence="1">Belongs to the protein kinase superfamily. ADCK protein kinase family.</text>
</comment>
<reference evidence="3 4" key="1">
    <citation type="submission" date="2019-02" db="EMBL/GenBank/DDBJ databases">
        <title>Planctomycetal bacteria perform biofilm scaping via a novel small molecule.</title>
        <authorList>
            <person name="Jeske O."/>
            <person name="Boedeker C."/>
            <person name="Wiegand S."/>
            <person name="Breitling P."/>
            <person name="Kallscheuer N."/>
            <person name="Jogler M."/>
            <person name="Rohde M."/>
            <person name="Petersen J."/>
            <person name="Medema M.H."/>
            <person name="Surup F."/>
            <person name="Jogler C."/>
        </authorList>
    </citation>
    <scope>NUCLEOTIDE SEQUENCE [LARGE SCALE GENOMIC DNA]</scope>
    <source>
        <strain evidence="3 4">Mal15</strain>
    </source>
</reference>
<accession>A0A5B9MI11</accession>
<sequence length="503" mass="55478">MTPRWEFLLDEAAFQSILPPEHAHFARPIREGLGLFLGGLPEQQQRAILRGQAKLPATASFSQRLGILARSSPVLHKVGQILARDKRLPLELRGYLSELESLPPAVSQQQVEQAVVQELGPTDRLGIMLGPAIAEASVAVVVPFDRTVGSTAEGGVMKVLKPGIEEQLDRELNLLVQVGGQLDRRCDELQIPQLDYRDAFTQAHVRLLDEVQLENEQRHLVEARAFFADQPRVQIPRLLEHCTKRVTSMERLSGGKVTDHGLFGKREKRQLATLVGEALIAGPIFSKSDHPIFHGDPHAGNLFLTDEGRLGILDWSLVGRLGAEVRRTVVQLCLSAILLDARAVAARMAELAVQQPADASALTTVADKWVCSVRRGQFPGLSWMVGMLDEAVQHAKLRVSDELMLFRKSLLALEGVVTDVGERTGILDRTLNTEFLRHFAIELPQRWLHPPFSRSFATRLSNFDITQAMLGAPAAFASFLSGHALDAIESCQGRSSNNLNIPL</sequence>
<evidence type="ECO:0000313" key="4">
    <source>
        <dbReference type="Proteomes" id="UP000321353"/>
    </source>
</evidence>
<dbReference type="InterPro" id="IPR050154">
    <property type="entry name" value="UbiB_kinase"/>
</dbReference>
<dbReference type="Proteomes" id="UP000321353">
    <property type="component" value="Chromosome"/>
</dbReference>